<dbReference type="AlphaFoldDB" id="A0A6A6SSG1"/>
<gene>
    <name evidence="3" type="ORF">K491DRAFT_721947</name>
</gene>
<dbReference type="OrthoDB" id="3800345at2759"/>
<keyword evidence="1" id="KW-0862">Zinc</keyword>
<evidence type="ECO:0000259" key="2">
    <source>
        <dbReference type="PROSITE" id="PS50089"/>
    </source>
</evidence>
<name>A0A6A6SSG1_9PLEO</name>
<organism evidence="3 4">
    <name type="scientific">Lophiostoma macrostomum CBS 122681</name>
    <dbReference type="NCBI Taxonomy" id="1314788"/>
    <lineage>
        <taxon>Eukaryota</taxon>
        <taxon>Fungi</taxon>
        <taxon>Dikarya</taxon>
        <taxon>Ascomycota</taxon>
        <taxon>Pezizomycotina</taxon>
        <taxon>Dothideomycetes</taxon>
        <taxon>Pleosporomycetidae</taxon>
        <taxon>Pleosporales</taxon>
        <taxon>Lophiostomataceae</taxon>
        <taxon>Lophiostoma</taxon>
    </lineage>
</organism>
<dbReference type="Proteomes" id="UP000799324">
    <property type="component" value="Unassembled WGS sequence"/>
</dbReference>
<keyword evidence="1" id="KW-0863">Zinc-finger</keyword>
<dbReference type="PROSITE" id="PS50089">
    <property type="entry name" value="ZF_RING_2"/>
    <property type="match status" value="1"/>
</dbReference>
<dbReference type="GO" id="GO:0008270">
    <property type="term" value="F:zinc ion binding"/>
    <property type="evidence" value="ECO:0007669"/>
    <property type="project" value="UniProtKB-KW"/>
</dbReference>
<feature type="domain" description="RING-type" evidence="2">
    <location>
        <begin position="221"/>
        <end position="266"/>
    </location>
</feature>
<dbReference type="SUPFAM" id="SSF57850">
    <property type="entry name" value="RING/U-box"/>
    <property type="match status" value="1"/>
</dbReference>
<sequence length="313" mass="35108">MSLIGRIQTLLQQVLLESGIHLNMSTAPYDSWVSTLKQKFLSINDENRWSSYFDIGKVRVTHDKCMSLSSKIENLRPDKTSSDETKAQSEKAAHFANVLNTGISNNFKDLEAKLLGHQQAEQEADASIVELQIQTADLLIRSPCAGDSYAIQNLARSSGLTRSVHEHLDDAEANLEAIRDNLRETSPEGSNEEDSQGGDRVDIALISRPVNPTEDISEDICPVCLEKFTESDKVVSTVCGHHIHSECLALWSSSANEGRNLCCICRRELFNTRRRRPQHTGLWWILVRLEVNMILNIKELERLIVALDSTPMP</sequence>
<evidence type="ECO:0000313" key="4">
    <source>
        <dbReference type="Proteomes" id="UP000799324"/>
    </source>
</evidence>
<dbReference type="EMBL" id="MU004505">
    <property type="protein sequence ID" value="KAF2649144.1"/>
    <property type="molecule type" value="Genomic_DNA"/>
</dbReference>
<dbReference type="InterPro" id="IPR001841">
    <property type="entry name" value="Znf_RING"/>
</dbReference>
<accession>A0A6A6SSG1</accession>
<keyword evidence="4" id="KW-1185">Reference proteome</keyword>
<proteinExistence type="predicted"/>
<keyword evidence="1" id="KW-0479">Metal-binding</keyword>
<dbReference type="SMART" id="SM00184">
    <property type="entry name" value="RING"/>
    <property type="match status" value="1"/>
</dbReference>
<reference evidence="3" key="1">
    <citation type="journal article" date="2020" name="Stud. Mycol.">
        <title>101 Dothideomycetes genomes: a test case for predicting lifestyles and emergence of pathogens.</title>
        <authorList>
            <person name="Haridas S."/>
            <person name="Albert R."/>
            <person name="Binder M."/>
            <person name="Bloem J."/>
            <person name="Labutti K."/>
            <person name="Salamov A."/>
            <person name="Andreopoulos B."/>
            <person name="Baker S."/>
            <person name="Barry K."/>
            <person name="Bills G."/>
            <person name="Bluhm B."/>
            <person name="Cannon C."/>
            <person name="Castanera R."/>
            <person name="Culley D."/>
            <person name="Daum C."/>
            <person name="Ezra D."/>
            <person name="Gonzalez J."/>
            <person name="Henrissat B."/>
            <person name="Kuo A."/>
            <person name="Liang C."/>
            <person name="Lipzen A."/>
            <person name="Lutzoni F."/>
            <person name="Magnuson J."/>
            <person name="Mondo S."/>
            <person name="Nolan M."/>
            <person name="Ohm R."/>
            <person name="Pangilinan J."/>
            <person name="Park H.-J."/>
            <person name="Ramirez L."/>
            <person name="Alfaro M."/>
            <person name="Sun H."/>
            <person name="Tritt A."/>
            <person name="Yoshinaga Y."/>
            <person name="Zwiers L.-H."/>
            <person name="Turgeon B."/>
            <person name="Goodwin S."/>
            <person name="Spatafora J."/>
            <person name="Crous P."/>
            <person name="Grigoriev I."/>
        </authorList>
    </citation>
    <scope>NUCLEOTIDE SEQUENCE</scope>
    <source>
        <strain evidence="3">CBS 122681</strain>
    </source>
</reference>
<dbReference type="Pfam" id="PF13639">
    <property type="entry name" value="zf-RING_2"/>
    <property type="match status" value="1"/>
</dbReference>
<dbReference type="Gene3D" id="3.30.40.10">
    <property type="entry name" value="Zinc/RING finger domain, C3HC4 (zinc finger)"/>
    <property type="match status" value="1"/>
</dbReference>
<dbReference type="InterPro" id="IPR013083">
    <property type="entry name" value="Znf_RING/FYVE/PHD"/>
</dbReference>
<evidence type="ECO:0000313" key="3">
    <source>
        <dbReference type="EMBL" id="KAF2649144.1"/>
    </source>
</evidence>
<evidence type="ECO:0000256" key="1">
    <source>
        <dbReference type="PROSITE-ProRule" id="PRU00175"/>
    </source>
</evidence>
<protein>
    <recommendedName>
        <fullName evidence="2">RING-type domain-containing protein</fullName>
    </recommendedName>
</protein>